<proteinExistence type="predicted"/>
<dbReference type="InterPro" id="IPR010353">
    <property type="entry name" value="DmpK"/>
</dbReference>
<dbReference type="Pfam" id="PF06099">
    <property type="entry name" value="Phenol_hyd_sub"/>
    <property type="match status" value="1"/>
</dbReference>
<evidence type="ECO:0000313" key="2">
    <source>
        <dbReference type="EMBL" id="PWR17947.1"/>
    </source>
</evidence>
<dbReference type="EMBL" id="QGLF01000007">
    <property type="protein sequence ID" value="PWR17947.1"/>
    <property type="molecule type" value="Genomic_DNA"/>
</dbReference>
<feature type="region of interest" description="Disordered" evidence="1">
    <location>
        <begin position="1"/>
        <end position="22"/>
    </location>
</feature>
<dbReference type="AlphaFoldDB" id="A0A317DTD2"/>
<comment type="caution">
    <text evidence="2">The sequence shown here is derived from an EMBL/GenBank/DDBJ whole genome shotgun (WGS) entry which is preliminary data.</text>
</comment>
<feature type="compositionally biased region" description="Basic residues" evidence="1">
    <location>
        <begin position="1"/>
        <end position="15"/>
    </location>
</feature>
<accession>A0A317DTD2</accession>
<dbReference type="OrthoDB" id="8564678at2"/>
<evidence type="ECO:0000256" key="1">
    <source>
        <dbReference type="SAM" id="MobiDB-lite"/>
    </source>
</evidence>
<keyword evidence="3" id="KW-1185">Reference proteome</keyword>
<organism evidence="2 3">
    <name type="scientific">Zavarzinia compransoris</name>
    <dbReference type="NCBI Taxonomy" id="1264899"/>
    <lineage>
        <taxon>Bacteria</taxon>
        <taxon>Pseudomonadati</taxon>
        <taxon>Pseudomonadota</taxon>
        <taxon>Alphaproteobacteria</taxon>
        <taxon>Rhodospirillales</taxon>
        <taxon>Zavarziniaceae</taxon>
        <taxon>Zavarzinia</taxon>
    </lineage>
</organism>
<name>A0A317DTD2_9PROT</name>
<sequence>MPHRNRTVAPCRRRGQGNPMPWPSGLLVAMQKVPGSRSEKTLARCLQNIGGRRQAMPKRQCRQGSETPMVMTAADSPPLDLAARWIRVTEVKAPFVLFEFTLGDPDLMVEMIMPLDALLEFREAQHAELDIAEGAVGAFTALARKQ</sequence>
<evidence type="ECO:0000313" key="3">
    <source>
        <dbReference type="Proteomes" id="UP000246077"/>
    </source>
</evidence>
<reference evidence="3" key="1">
    <citation type="submission" date="2018-05" db="EMBL/GenBank/DDBJ databases">
        <title>Zavarzinia sp. HR-AS.</title>
        <authorList>
            <person name="Lee Y."/>
            <person name="Jeon C.O."/>
        </authorList>
    </citation>
    <scope>NUCLEOTIDE SEQUENCE [LARGE SCALE GENOMIC DNA]</scope>
    <source>
        <strain evidence="3">DSM 1231</strain>
    </source>
</reference>
<gene>
    <name evidence="2" type="ORF">DKG75_20615</name>
</gene>
<protein>
    <submittedName>
        <fullName evidence="2">Uncharacterized protein</fullName>
    </submittedName>
</protein>
<dbReference type="Proteomes" id="UP000246077">
    <property type="component" value="Unassembled WGS sequence"/>
</dbReference>